<comment type="function">
    <text evidence="6 7">Catalyzes a reversible aldol reaction between acetaldehyde and D-glyceraldehyde 3-phosphate to generate 2-deoxy-D-ribose 5-phosphate.</text>
</comment>
<evidence type="ECO:0000313" key="9">
    <source>
        <dbReference type="Proteomes" id="UP000290889"/>
    </source>
</evidence>
<dbReference type="PIRSF" id="PIRSF001357">
    <property type="entry name" value="DeoC"/>
    <property type="match status" value="1"/>
</dbReference>
<comment type="catalytic activity">
    <reaction evidence="5 7">
        <text>2-deoxy-D-ribose 5-phosphate = D-glyceraldehyde 3-phosphate + acetaldehyde</text>
        <dbReference type="Rhea" id="RHEA:12821"/>
        <dbReference type="ChEBI" id="CHEBI:15343"/>
        <dbReference type="ChEBI" id="CHEBI:59776"/>
        <dbReference type="ChEBI" id="CHEBI:62877"/>
        <dbReference type="EC" id="4.1.2.4"/>
    </reaction>
</comment>
<evidence type="ECO:0000256" key="2">
    <source>
        <dbReference type="ARBA" id="ARBA00022490"/>
    </source>
</evidence>
<dbReference type="KEGG" id="mur:EQY75_00855"/>
<evidence type="ECO:0000256" key="5">
    <source>
        <dbReference type="ARBA" id="ARBA00048791"/>
    </source>
</evidence>
<comment type="similarity">
    <text evidence="1 7">Belongs to the DeoC/FbaB aldolase family. DeoC type 1 subfamily.</text>
</comment>
<evidence type="ECO:0000256" key="6">
    <source>
        <dbReference type="ARBA" id="ARBA00056337"/>
    </source>
</evidence>
<proteinExistence type="inferred from homology"/>
<organism evidence="8 9">
    <name type="scientific">Muriicola soli</name>
    <dbReference type="NCBI Taxonomy" id="2507538"/>
    <lineage>
        <taxon>Bacteria</taxon>
        <taxon>Pseudomonadati</taxon>
        <taxon>Bacteroidota</taxon>
        <taxon>Flavobacteriia</taxon>
        <taxon>Flavobacteriales</taxon>
        <taxon>Flavobacteriaceae</taxon>
        <taxon>Muriicola</taxon>
    </lineage>
</organism>
<accession>A0A411E6R9</accession>
<dbReference type="PANTHER" id="PTHR10889">
    <property type="entry name" value="DEOXYRIBOSE-PHOSPHATE ALDOLASE"/>
    <property type="match status" value="1"/>
</dbReference>
<comment type="subcellular location">
    <subcellularLocation>
        <location evidence="7">Cytoplasm</location>
    </subcellularLocation>
</comment>
<dbReference type="OrthoDB" id="9778711at2"/>
<name>A0A411E6R9_9FLAO</name>
<protein>
    <recommendedName>
        <fullName evidence="7">Deoxyribose-phosphate aldolase</fullName>
        <shortName evidence="7">DERA</shortName>
        <ecNumber evidence="7">4.1.2.4</ecNumber>
    </recommendedName>
    <alternativeName>
        <fullName evidence="7">2-deoxy-D-ribose 5-phosphate aldolase</fullName>
    </alternativeName>
    <alternativeName>
        <fullName evidence="7">Phosphodeoxyriboaldolase</fullName>
        <shortName evidence="7">Deoxyriboaldolase</shortName>
    </alternativeName>
</protein>
<keyword evidence="2 7" id="KW-0963">Cytoplasm</keyword>
<keyword evidence="3 7" id="KW-0456">Lyase</keyword>
<dbReference type="InterPro" id="IPR013785">
    <property type="entry name" value="Aldolase_TIM"/>
</dbReference>
<feature type="active site" description="Schiff-base intermediate with acetaldehyde" evidence="7">
    <location>
        <position position="151"/>
    </location>
</feature>
<dbReference type="InterPro" id="IPR011343">
    <property type="entry name" value="DeoC"/>
</dbReference>
<reference evidence="8 9" key="1">
    <citation type="submission" date="2019-01" db="EMBL/GenBank/DDBJ databases">
        <title>Muriicola soli sp. nov., isolated from soil.</title>
        <authorList>
            <person name="Kang H.J."/>
            <person name="Kim S.B."/>
        </authorList>
    </citation>
    <scope>NUCLEOTIDE SEQUENCE [LARGE SCALE GENOMIC DNA]</scope>
    <source>
        <strain evidence="8 9">MMS17-SY002</strain>
    </source>
</reference>
<evidence type="ECO:0000256" key="3">
    <source>
        <dbReference type="ARBA" id="ARBA00023239"/>
    </source>
</evidence>
<dbReference type="EC" id="4.1.2.4" evidence="7"/>
<dbReference type="UniPathway" id="UPA00002">
    <property type="reaction ID" value="UER00468"/>
</dbReference>
<keyword evidence="4 7" id="KW-0704">Schiff base</keyword>
<evidence type="ECO:0000256" key="1">
    <source>
        <dbReference type="ARBA" id="ARBA00010936"/>
    </source>
</evidence>
<dbReference type="Pfam" id="PF01791">
    <property type="entry name" value="DeoC"/>
    <property type="match status" value="1"/>
</dbReference>
<evidence type="ECO:0000313" key="8">
    <source>
        <dbReference type="EMBL" id="QBA63224.1"/>
    </source>
</evidence>
<dbReference type="CDD" id="cd00959">
    <property type="entry name" value="DeoC"/>
    <property type="match status" value="1"/>
</dbReference>
<dbReference type="HAMAP" id="MF_00114">
    <property type="entry name" value="DeoC_type1"/>
    <property type="match status" value="1"/>
</dbReference>
<evidence type="ECO:0000256" key="7">
    <source>
        <dbReference type="HAMAP-Rule" id="MF_00114"/>
    </source>
</evidence>
<evidence type="ECO:0000256" key="4">
    <source>
        <dbReference type="ARBA" id="ARBA00023270"/>
    </source>
</evidence>
<dbReference type="RefSeq" id="WP_129602005.1">
    <property type="nucleotide sequence ID" value="NZ_CP035544.1"/>
</dbReference>
<sequence>MYLKQYIDHTLLKPTATEADVTALCKEAVHYGFYAVCVNSCYVPLAKELIRDSKVKLAAVIGFPLGAMATEAKIREVEYCVAHSADEIDMVINLGWLKSGRYNEIISEIEQIKKVIDKGTLKVILETCYLSEKEIQLACELCLKGNADMVKTSTGFGPEGATLKAIRIMKDSVGDNAGIKASGGIRDRKTALEFIKAGASRIGTSSGVKMMEE</sequence>
<comment type="pathway">
    <text evidence="7">Carbohydrate degradation; 2-deoxy-D-ribose 1-phosphate degradation; D-glyceraldehyde 3-phosphate and acetaldehyde from 2-deoxy-alpha-D-ribose 1-phosphate: step 2/2.</text>
</comment>
<dbReference type="FunFam" id="3.20.20.70:FF:000044">
    <property type="entry name" value="Deoxyribose-phosphate aldolase"/>
    <property type="match status" value="1"/>
</dbReference>
<dbReference type="SMART" id="SM01133">
    <property type="entry name" value="DeoC"/>
    <property type="match status" value="1"/>
</dbReference>
<dbReference type="Proteomes" id="UP000290889">
    <property type="component" value="Chromosome"/>
</dbReference>
<keyword evidence="9" id="KW-1185">Reference proteome</keyword>
<dbReference type="GO" id="GO:0016052">
    <property type="term" value="P:carbohydrate catabolic process"/>
    <property type="evidence" value="ECO:0007669"/>
    <property type="project" value="TreeGrafter"/>
</dbReference>
<dbReference type="SUPFAM" id="SSF51569">
    <property type="entry name" value="Aldolase"/>
    <property type="match status" value="1"/>
</dbReference>
<dbReference type="GO" id="GO:0006018">
    <property type="term" value="P:2-deoxyribose 1-phosphate catabolic process"/>
    <property type="evidence" value="ECO:0007669"/>
    <property type="project" value="UniProtKB-UniRule"/>
</dbReference>
<dbReference type="PANTHER" id="PTHR10889:SF1">
    <property type="entry name" value="DEOXYRIBOSE-PHOSPHATE ALDOLASE"/>
    <property type="match status" value="1"/>
</dbReference>
<dbReference type="InterPro" id="IPR028581">
    <property type="entry name" value="DeoC_typeI"/>
</dbReference>
<dbReference type="GO" id="GO:0005737">
    <property type="term" value="C:cytoplasm"/>
    <property type="evidence" value="ECO:0007669"/>
    <property type="project" value="UniProtKB-SubCell"/>
</dbReference>
<dbReference type="NCBIfam" id="TIGR00126">
    <property type="entry name" value="deoC"/>
    <property type="match status" value="1"/>
</dbReference>
<gene>
    <name evidence="7 8" type="primary">deoC</name>
    <name evidence="8" type="ORF">EQY75_00855</name>
</gene>
<feature type="active site" description="Proton donor/acceptor" evidence="7">
    <location>
        <position position="89"/>
    </location>
</feature>
<dbReference type="GO" id="GO:0009264">
    <property type="term" value="P:deoxyribonucleotide catabolic process"/>
    <property type="evidence" value="ECO:0007669"/>
    <property type="project" value="UniProtKB-UniRule"/>
</dbReference>
<dbReference type="Gene3D" id="3.20.20.70">
    <property type="entry name" value="Aldolase class I"/>
    <property type="match status" value="1"/>
</dbReference>
<dbReference type="EMBL" id="CP035544">
    <property type="protein sequence ID" value="QBA63224.1"/>
    <property type="molecule type" value="Genomic_DNA"/>
</dbReference>
<feature type="active site" description="Proton donor/acceptor" evidence="7">
    <location>
        <position position="180"/>
    </location>
</feature>
<dbReference type="AlphaFoldDB" id="A0A411E6R9"/>
<dbReference type="InterPro" id="IPR002915">
    <property type="entry name" value="DeoC/FbaB/LacD_aldolase"/>
</dbReference>
<dbReference type="GO" id="GO:0004139">
    <property type="term" value="F:deoxyribose-phosphate aldolase activity"/>
    <property type="evidence" value="ECO:0007669"/>
    <property type="project" value="UniProtKB-UniRule"/>
</dbReference>